<dbReference type="Proteomes" id="UP000270487">
    <property type="component" value="Chromosome"/>
</dbReference>
<dbReference type="EMBL" id="LR134492">
    <property type="protein sequence ID" value="VEI74960.1"/>
    <property type="molecule type" value="Genomic_DNA"/>
</dbReference>
<accession>A0A3S4XUB5</accession>
<sequence length="35" mass="3667">MAIGVGLKCCIPLSCGFLTGIQCQFISPIPAIWGK</sequence>
<dbReference type="AlphaFoldDB" id="A0A3S4XUB5"/>
<proteinExistence type="predicted"/>
<gene>
    <name evidence="1" type="ORF">NCTC13193_04801</name>
</gene>
<evidence type="ECO:0000313" key="1">
    <source>
        <dbReference type="EMBL" id="VEI74960.1"/>
    </source>
</evidence>
<evidence type="ECO:0000313" key="2">
    <source>
        <dbReference type="Proteomes" id="UP000270487"/>
    </source>
</evidence>
<reference evidence="1 2" key="1">
    <citation type="submission" date="2018-12" db="EMBL/GenBank/DDBJ databases">
        <authorList>
            <consortium name="Pathogen Informatics"/>
        </authorList>
    </citation>
    <scope>NUCLEOTIDE SEQUENCE [LARGE SCALE GENOMIC DNA]</scope>
    <source>
        <strain evidence="1 2">NCTC13193</strain>
    </source>
</reference>
<name>A0A3S4XUB5_SERFO</name>
<organism evidence="1 2">
    <name type="scientific">Serratia fonticola</name>
    <dbReference type="NCBI Taxonomy" id="47917"/>
    <lineage>
        <taxon>Bacteria</taxon>
        <taxon>Pseudomonadati</taxon>
        <taxon>Pseudomonadota</taxon>
        <taxon>Gammaproteobacteria</taxon>
        <taxon>Enterobacterales</taxon>
        <taxon>Yersiniaceae</taxon>
        <taxon>Serratia</taxon>
    </lineage>
</organism>
<protein>
    <submittedName>
        <fullName evidence="1">Uncharacterized protein</fullName>
    </submittedName>
</protein>